<evidence type="ECO:0000313" key="2">
    <source>
        <dbReference type="EMBL" id="RGM41740.1"/>
    </source>
</evidence>
<reference evidence="6 7" key="3">
    <citation type="submission" date="2018-08" db="EMBL/GenBank/DDBJ databases">
        <title>A genome reference for cultivated species of the human gut microbiota.</title>
        <authorList>
            <person name="Zou Y."/>
            <person name="Xue W."/>
            <person name="Luo G."/>
        </authorList>
    </citation>
    <scope>NUCLEOTIDE SEQUENCE [LARGE SCALE GENOMIC DNA]</scope>
    <source>
        <strain evidence="3 7">AF25-15</strain>
        <strain evidence="4 8">AF38-24</strain>
        <strain evidence="2 6">OM08-12AT</strain>
    </source>
</reference>
<dbReference type="EMBL" id="QRUJ01000037">
    <property type="protein sequence ID" value="RGR51741.1"/>
    <property type="molecule type" value="Genomic_DNA"/>
</dbReference>
<proteinExistence type="predicted"/>
<name>A0A0M6WVX8_9FIRM</name>
<evidence type="ECO:0000313" key="7">
    <source>
        <dbReference type="Proteomes" id="UP000266066"/>
    </source>
</evidence>
<evidence type="ECO:0000313" key="5">
    <source>
        <dbReference type="Proteomes" id="UP000049472"/>
    </source>
</evidence>
<evidence type="ECO:0000313" key="4">
    <source>
        <dbReference type="EMBL" id="RHL27596.1"/>
    </source>
</evidence>
<reference evidence="1" key="2">
    <citation type="submission" date="2015-05" db="EMBL/GenBank/DDBJ databases">
        <authorList>
            <person name="Wang D.B."/>
            <person name="Wang M."/>
        </authorList>
    </citation>
    <scope>NUCLEOTIDE SEQUENCE [LARGE SCALE GENOMIC DNA]</scope>
    <source>
        <strain evidence="1">T1-815</strain>
    </source>
</reference>
<dbReference type="AlphaFoldDB" id="A0A0M6WVX8"/>
<evidence type="ECO:0000313" key="3">
    <source>
        <dbReference type="EMBL" id="RGR51741.1"/>
    </source>
</evidence>
<accession>A0A0M6WVX8</accession>
<reference evidence="5" key="1">
    <citation type="submission" date="2015-05" db="EMBL/GenBank/DDBJ databases">
        <authorList>
            <consortium name="Pathogen Informatics"/>
        </authorList>
    </citation>
    <scope>NUCLEOTIDE SEQUENCE [LARGE SCALE GENOMIC DNA]</scope>
    <source>
        <strain evidence="5">T1-815</strain>
    </source>
</reference>
<sequence>MDNEKKQVTYNSSITGETQVTFDIQQYMNNRAMFIGLMCNEDGHEEHFGDVTVNLSVAAPNYCGYLNVNDMPDIEKFITDNDIGEFTGFTQRSGFCEYPLYLFNVDKLRELCPDGMDKYEANIGMTRKPETKDLSR</sequence>
<dbReference type="Pfam" id="PF14190">
    <property type="entry name" value="DUF4313"/>
    <property type="match status" value="1"/>
</dbReference>
<keyword evidence="5" id="KW-1185">Reference proteome</keyword>
<dbReference type="EMBL" id="QRON01000007">
    <property type="protein sequence ID" value="RHL27596.1"/>
    <property type="molecule type" value="Genomic_DNA"/>
</dbReference>
<dbReference type="Proteomes" id="UP000049472">
    <property type="component" value="Unassembled WGS sequence"/>
</dbReference>
<dbReference type="EMBL" id="QSTI01000091">
    <property type="protein sequence ID" value="RGM41740.1"/>
    <property type="molecule type" value="Genomic_DNA"/>
</dbReference>
<dbReference type="Proteomes" id="UP000266066">
    <property type="component" value="Unassembled WGS sequence"/>
</dbReference>
<evidence type="ECO:0000313" key="8">
    <source>
        <dbReference type="Proteomes" id="UP000283297"/>
    </source>
</evidence>
<dbReference type="Proteomes" id="UP000283297">
    <property type="component" value="Unassembled WGS sequence"/>
</dbReference>
<dbReference type="RefSeq" id="WP_055062572.1">
    <property type="nucleotide sequence ID" value="NZ_CVRQ01000034.1"/>
</dbReference>
<dbReference type="InterPro" id="IPR025462">
    <property type="entry name" value="DUF4313"/>
</dbReference>
<evidence type="ECO:0000313" key="6">
    <source>
        <dbReference type="Proteomes" id="UP000260717"/>
    </source>
</evidence>
<dbReference type="Proteomes" id="UP000260717">
    <property type="component" value="Unassembled WGS sequence"/>
</dbReference>
<gene>
    <name evidence="4" type="ORF">DW028_10850</name>
    <name evidence="3" type="ORF">DWY38_16165</name>
    <name evidence="2" type="ORF">DXC13_16375</name>
    <name evidence="1" type="ORF">T1815_26831</name>
</gene>
<protein>
    <submittedName>
        <fullName evidence="2">DUF4313 domain-containing protein</fullName>
    </submittedName>
</protein>
<organism evidence="1 5">
    <name type="scientific">Agathobacter rectalis</name>
    <dbReference type="NCBI Taxonomy" id="39491"/>
    <lineage>
        <taxon>Bacteria</taxon>
        <taxon>Bacillati</taxon>
        <taxon>Bacillota</taxon>
        <taxon>Clostridia</taxon>
        <taxon>Lachnospirales</taxon>
        <taxon>Lachnospiraceae</taxon>
        <taxon>Agathobacter</taxon>
    </lineage>
</organism>
<dbReference type="EMBL" id="CVRQ01000034">
    <property type="protein sequence ID" value="CRL41394.1"/>
    <property type="molecule type" value="Genomic_DNA"/>
</dbReference>
<evidence type="ECO:0000313" key="1">
    <source>
        <dbReference type="EMBL" id="CRL41394.1"/>
    </source>
</evidence>